<evidence type="ECO:0000313" key="2">
    <source>
        <dbReference type="Proteomes" id="UP001606301"/>
    </source>
</evidence>
<comment type="caution">
    <text evidence="1">The sequence shown here is derived from an EMBL/GenBank/DDBJ whole genome shotgun (WGS) entry which is preliminary data.</text>
</comment>
<gene>
    <name evidence="1" type="ORF">ACG0Z3_12355</name>
</gene>
<organism evidence="1 2">
    <name type="scientific">Pelomonas margarita</name>
    <dbReference type="NCBI Taxonomy" id="3299031"/>
    <lineage>
        <taxon>Bacteria</taxon>
        <taxon>Pseudomonadati</taxon>
        <taxon>Pseudomonadota</taxon>
        <taxon>Betaproteobacteria</taxon>
        <taxon>Burkholderiales</taxon>
        <taxon>Sphaerotilaceae</taxon>
        <taxon>Roseateles</taxon>
    </lineage>
</organism>
<reference evidence="1 2" key="1">
    <citation type="submission" date="2024-08" db="EMBL/GenBank/DDBJ databases">
        <authorList>
            <person name="Lu H."/>
        </authorList>
    </citation>
    <scope>NUCLEOTIDE SEQUENCE [LARGE SCALE GENOMIC DNA]</scope>
    <source>
        <strain evidence="1 2">LKC17W</strain>
    </source>
</reference>
<keyword evidence="2" id="KW-1185">Reference proteome</keyword>
<proteinExistence type="predicted"/>
<dbReference type="RefSeq" id="WP_394397794.1">
    <property type="nucleotide sequence ID" value="NZ_JBIGHW010000006.1"/>
</dbReference>
<protein>
    <submittedName>
        <fullName evidence="1">Uncharacterized protein</fullName>
    </submittedName>
</protein>
<sequence>MTWRKLDEGELLRFRRGEEPPHGKRWFTSPCLAIVEIDSDSAEASLLARLERVRFDVALETMEARPSPCMVADFCAAYGMHSHLMDVLADSADATAYILGIPEYEDTGAEDGFAWIRHARDLARSVAARRAALAALA</sequence>
<accession>A0ABW7FJH2</accession>
<dbReference type="EMBL" id="JBIGHW010000006">
    <property type="protein sequence ID" value="MFG6441470.1"/>
    <property type="molecule type" value="Genomic_DNA"/>
</dbReference>
<evidence type="ECO:0000313" key="1">
    <source>
        <dbReference type="EMBL" id="MFG6441470.1"/>
    </source>
</evidence>
<dbReference type="Proteomes" id="UP001606301">
    <property type="component" value="Unassembled WGS sequence"/>
</dbReference>
<name>A0ABW7FJH2_9BURK</name>